<protein>
    <recommendedName>
        <fullName evidence="4">Lipoprotein</fullName>
    </recommendedName>
</protein>
<dbReference type="RefSeq" id="WP_210804577.1">
    <property type="nucleotide sequence ID" value="NZ_JAGQDE010000044.1"/>
</dbReference>
<feature type="signal peptide" evidence="1">
    <location>
        <begin position="1"/>
        <end position="25"/>
    </location>
</feature>
<evidence type="ECO:0008006" key="4">
    <source>
        <dbReference type="Google" id="ProtNLM"/>
    </source>
</evidence>
<evidence type="ECO:0000313" key="2">
    <source>
        <dbReference type="EMBL" id="MBQ0961894.1"/>
    </source>
</evidence>
<evidence type="ECO:0000256" key="1">
    <source>
        <dbReference type="SAM" id="SignalP"/>
    </source>
</evidence>
<organism evidence="2 3">
    <name type="scientific">Ideonella aquatica</name>
    <dbReference type="NCBI Taxonomy" id="2824119"/>
    <lineage>
        <taxon>Bacteria</taxon>
        <taxon>Pseudomonadati</taxon>
        <taxon>Pseudomonadota</taxon>
        <taxon>Betaproteobacteria</taxon>
        <taxon>Burkholderiales</taxon>
        <taxon>Sphaerotilaceae</taxon>
        <taxon>Ideonella</taxon>
    </lineage>
</organism>
<reference evidence="2" key="1">
    <citation type="submission" date="2021-04" db="EMBL/GenBank/DDBJ databases">
        <title>The genome sequence of Ideonella sp. 4Y11.</title>
        <authorList>
            <person name="Liu Y."/>
        </authorList>
    </citation>
    <scope>NUCLEOTIDE SEQUENCE</scope>
    <source>
        <strain evidence="2">4Y11</strain>
    </source>
</reference>
<gene>
    <name evidence="2" type="ORF">KAK06_23355</name>
</gene>
<dbReference type="SUPFAM" id="SSF52266">
    <property type="entry name" value="SGNH hydrolase"/>
    <property type="match status" value="1"/>
</dbReference>
<dbReference type="Gene3D" id="3.40.50.1110">
    <property type="entry name" value="SGNH hydrolase"/>
    <property type="match status" value="1"/>
</dbReference>
<accession>A0A940YPZ2</accession>
<sequence length="323" mass="34018">MTASSLAARLARAAGVALIGATLLAACGGGTSQVDRFVPARVLSFGDELSRLEDSGAKYSVNALTTTTPKTIDCGTSPMWTQYMASSAYGKVFAQCKGTATSPDVTAIRAAAVGARVDDVVAAMKSRIDSGDMQNTDLVTVMVGMHDVVDQYALYDGSNEATLIATLTTQGRKLATQINAATGTGARVLVSTIHDLGLSPWALKEKADVGDDRPALLTRLVDAFNKAMRLELINDGSKIGLLLGDDLSRAMVRVPSAYGLGEVITPACLEAHWNSATCTTDTLITAAKDKSASYLWADQLRPSSTFQLYLGQQAISRLSNLPF</sequence>
<proteinExistence type="predicted"/>
<dbReference type="AlphaFoldDB" id="A0A940YPZ2"/>
<dbReference type="EMBL" id="JAGQDE010000044">
    <property type="protein sequence ID" value="MBQ0961894.1"/>
    <property type="molecule type" value="Genomic_DNA"/>
</dbReference>
<keyword evidence="3" id="KW-1185">Reference proteome</keyword>
<dbReference type="InterPro" id="IPR036514">
    <property type="entry name" value="SGNH_hydro_sf"/>
</dbReference>
<dbReference type="GO" id="GO:0016788">
    <property type="term" value="F:hydrolase activity, acting on ester bonds"/>
    <property type="evidence" value="ECO:0007669"/>
    <property type="project" value="UniProtKB-ARBA"/>
</dbReference>
<dbReference type="Proteomes" id="UP000678374">
    <property type="component" value="Unassembled WGS sequence"/>
</dbReference>
<keyword evidence="1" id="KW-0732">Signal</keyword>
<name>A0A940YPZ2_9BURK</name>
<comment type="caution">
    <text evidence="2">The sequence shown here is derived from an EMBL/GenBank/DDBJ whole genome shotgun (WGS) entry which is preliminary data.</text>
</comment>
<feature type="chain" id="PRO_5037116467" description="Lipoprotein" evidence="1">
    <location>
        <begin position="26"/>
        <end position="323"/>
    </location>
</feature>
<evidence type="ECO:0000313" key="3">
    <source>
        <dbReference type="Proteomes" id="UP000678374"/>
    </source>
</evidence>